<feature type="region of interest" description="Disordered" evidence="1">
    <location>
        <begin position="46"/>
        <end position="114"/>
    </location>
</feature>
<organism evidence="2 3">
    <name type="scientific">Popillia japonica</name>
    <name type="common">Japanese beetle</name>
    <dbReference type="NCBI Taxonomy" id="7064"/>
    <lineage>
        <taxon>Eukaryota</taxon>
        <taxon>Metazoa</taxon>
        <taxon>Ecdysozoa</taxon>
        <taxon>Arthropoda</taxon>
        <taxon>Hexapoda</taxon>
        <taxon>Insecta</taxon>
        <taxon>Pterygota</taxon>
        <taxon>Neoptera</taxon>
        <taxon>Endopterygota</taxon>
        <taxon>Coleoptera</taxon>
        <taxon>Polyphaga</taxon>
        <taxon>Scarabaeiformia</taxon>
        <taxon>Scarabaeidae</taxon>
        <taxon>Rutelinae</taxon>
        <taxon>Popillia</taxon>
    </lineage>
</organism>
<evidence type="ECO:0000256" key="1">
    <source>
        <dbReference type="SAM" id="MobiDB-lite"/>
    </source>
</evidence>
<accession>A0AAW1KNV4</accession>
<evidence type="ECO:0000313" key="2">
    <source>
        <dbReference type="EMBL" id="KAK9720885.1"/>
    </source>
</evidence>
<evidence type="ECO:0000313" key="3">
    <source>
        <dbReference type="Proteomes" id="UP001458880"/>
    </source>
</evidence>
<dbReference type="AlphaFoldDB" id="A0AAW1KNV4"/>
<feature type="compositionally biased region" description="Basic and acidic residues" evidence="1">
    <location>
        <begin position="78"/>
        <end position="97"/>
    </location>
</feature>
<dbReference type="EMBL" id="JASPKY010000206">
    <property type="protein sequence ID" value="KAK9720885.1"/>
    <property type="molecule type" value="Genomic_DNA"/>
</dbReference>
<reference evidence="2 3" key="1">
    <citation type="journal article" date="2024" name="BMC Genomics">
        <title>De novo assembly and annotation of Popillia japonica's genome with initial clues to its potential as an invasive pest.</title>
        <authorList>
            <person name="Cucini C."/>
            <person name="Boschi S."/>
            <person name="Funari R."/>
            <person name="Cardaioli E."/>
            <person name="Iannotti N."/>
            <person name="Marturano G."/>
            <person name="Paoli F."/>
            <person name="Bruttini M."/>
            <person name="Carapelli A."/>
            <person name="Frati F."/>
            <person name="Nardi F."/>
        </authorList>
    </citation>
    <scope>NUCLEOTIDE SEQUENCE [LARGE SCALE GENOMIC DNA]</scope>
    <source>
        <strain evidence="2">DMR45628</strain>
    </source>
</reference>
<name>A0AAW1KNV4_POPJA</name>
<sequence>MSVSDSHGQVLSKPDKTHITFLKRRIILGWLKKKTRTVTLQQVVGSAKDHQQGNLQTRKALDQQGQKRAQEKKKKRMDCKIEISVDPKDGPLRLEHKNFRKRRRSEKVGDECPI</sequence>
<comment type="caution">
    <text evidence="2">The sequence shown here is derived from an EMBL/GenBank/DDBJ whole genome shotgun (WGS) entry which is preliminary data.</text>
</comment>
<proteinExistence type="predicted"/>
<dbReference type="Proteomes" id="UP001458880">
    <property type="component" value="Unassembled WGS sequence"/>
</dbReference>
<gene>
    <name evidence="2" type="ORF">QE152_g21840</name>
</gene>
<feature type="compositionally biased region" description="Polar residues" evidence="1">
    <location>
        <begin position="52"/>
        <end position="67"/>
    </location>
</feature>
<protein>
    <submittedName>
        <fullName evidence="2">Uncharacterized protein</fullName>
    </submittedName>
</protein>
<keyword evidence="3" id="KW-1185">Reference proteome</keyword>